<protein>
    <recommendedName>
        <fullName evidence="3">RNA-binding protein KhpA</fullName>
    </recommendedName>
    <alternativeName>
        <fullName evidence="3">KH-domain protein A</fullName>
    </alternativeName>
</protein>
<dbReference type="GO" id="GO:0008360">
    <property type="term" value="P:regulation of cell shape"/>
    <property type="evidence" value="ECO:0007669"/>
    <property type="project" value="UniProtKB-KW"/>
</dbReference>
<keyword evidence="1 3" id="KW-0963">Cytoplasm</keyword>
<dbReference type="HAMAP" id="MF_00088">
    <property type="entry name" value="KhpA"/>
    <property type="match status" value="1"/>
</dbReference>
<keyword evidence="3" id="KW-0133">Cell shape</keyword>
<keyword evidence="3" id="KW-0143">Chaperone</keyword>
<comment type="function">
    <text evidence="3">A probable RNA chaperone. Forms a complex with KhpB which binds to cellular RNA and controls its expression. Plays a role in peptidoglycan (PG) homeostasis and cell length regulation.</text>
</comment>
<dbReference type="EMBL" id="PEZW01000004">
    <property type="protein sequence ID" value="PIS08024.1"/>
    <property type="molecule type" value="Genomic_DNA"/>
</dbReference>
<keyword evidence="3" id="KW-0961">Cell wall biogenesis/degradation</keyword>
<evidence type="ECO:0000313" key="5">
    <source>
        <dbReference type="EMBL" id="PIS08024.1"/>
    </source>
</evidence>
<comment type="similarity">
    <text evidence="3">Belongs to the KhpA RNA-binding protein family.</text>
</comment>
<comment type="subunit">
    <text evidence="3">Forms a complex with KhpB.</text>
</comment>
<dbReference type="AlphaFoldDB" id="A0A2H0W7N4"/>
<dbReference type="GO" id="GO:0003723">
    <property type="term" value="F:RNA binding"/>
    <property type="evidence" value="ECO:0007669"/>
    <property type="project" value="UniProtKB-UniRule"/>
</dbReference>
<dbReference type="Gene3D" id="3.30.300.20">
    <property type="match status" value="1"/>
</dbReference>
<dbReference type="GO" id="GO:0009252">
    <property type="term" value="P:peptidoglycan biosynthetic process"/>
    <property type="evidence" value="ECO:0007669"/>
    <property type="project" value="UniProtKB-UniRule"/>
</dbReference>
<keyword evidence="2 3" id="KW-0694">RNA-binding</keyword>
<feature type="compositionally biased region" description="Basic and acidic residues" evidence="4">
    <location>
        <begin position="78"/>
        <end position="112"/>
    </location>
</feature>
<accession>A0A2H0W7N4</accession>
<dbReference type="PANTHER" id="PTHR34654">
    <property type="entry name" value="UPF0109 PROTEIN SCO5592"/>
    <property type="match status" value="1"/>
</dbReference>
<dbReference type="Pfam" id="PF13083">
    <property type="entry name" value="KH_KhpA-B"/>
    <property type="match status" value="1"/>
</dbReference>
<comment type="subcellular location">
    <subcellularLocation>
        <location evidence="3">Cytoplasm</location>
    </subcellularLocation>
</comment>
<reference evidence="6" key="1">
    <citation type="submission" date="2017-09" db="EMBL/GenBank/DDBJ databases">
        <title>Depth-based differentiation of microbial function through sediment-hosted aquifers and enrichment of novel symbionts in the deep terrestrial subsurface.</title>
        <authorList>
            <person name="Probst A.J."/>
            <person name="Ladd B."/>
            <person name="Jarett J.K."/>
            <person name="Geller-Mcgrath D.E."/>
            <person name="Sieber C.M.K."/>
            <person name="Emerson J.B."/>
            <person name="Anantharaman K."/>
            <person name="Thomas B.C."/>
            <person name="Malmstrom R."/>
            <person name="Stieglmeier M."/>
            <person name="Klingl A."/>
            <person name="Woyke T."/>
            <person name="Ryan C.M."/>
            <person name="Banfield J.F."/>
        </authorList>
    </citation>
    <scope>NUCLEOTIDE SEQUENCE [LARGE SCALE GENOMIC DNA]</scope>
</reference>
<name>A0A2H0W7N4_9BACT</name>
<dbReference type="GO" id="GO:0071555">
    <property type="term" value="P:cell wall organization"/>
    <property type="evidence" value="ECO:0007669"/>
    <property type="project" value="UniProtKB-KW"/>
</dbReference>
<dbReference type="PANTHER" id="PTHR34654:SF1">
    <property type="entry name" value="RNA-BINDING PROTEIN KHPA"/>
    <property type="match status" value="1"/>
</dbReference>
<feature type="region of interest" description="Disordered" evidence="4">
    <location>
        <begin position="78"/>
        <end position="140"/>
    </location>
</feature>
<evidence type="ECO:0000256" key="1">
    <source>
        <dbReference type="ARBA" id="ARBA00022490"/>
    </source>
</evidence>
<dbReference type="Proteomes" id="UP000231382">
    <property type="component" value="Unassembled WGS sequence"/>
</dbReference>
<evidence type="ECO:0000256" key="4">
    <source>
        <dbReference type="SAM" id="MobiDB-lite"/>
    </source>
</evidence>
<dbReference type="InterPro" id="IPR009019">
    <property type="entry name" value="KH_sf_prok-type"/>
</dbReference>
<comment type="caution">
    <text evidence="5">The sequence shown here is derived from an EMBL/GenBank/DDBJ whole genome shotgun (WGS) entry which is preliminary data.</text>
</comment>
<dbReference type="SUPFAM" id="SSF54814">
    <property type="entry name" value="Prokaryotic type KH domain (KH-domain type II)"/>
    <property type="match status" value="1"/>
</dbReference>
<evidence type="ECO:0000256" key="3">
    <source>
        <dbReference type="HAMAP-Rule" id="MF_00088"/>
    </source>
</evidence>
<organism evidence="5 6">
    <name type="scientific">Candidatus Berkelbacteria bacterium CG10_big_fil_rev_8_21_14_0_10_43_13</name>
    <dbReference type="NCBI Taxonomy" id="1974514"/>
    <lineage>
        <taxon>Bacteria</taxon>
        <taxon>Candidatus Berkelbacteria</taxon>
    </lineage>
</organism>
<gene>
    <name evidence="3" type="primary">khpA</name>
    <name evidence="5" type="ORF">COT78_00370</name>
</gene>
<feature type="compositionally biased region" description="Acidic residues" evidence="4">
    <location>
        <begin position="131"/>
        <end position="140"/>
    </location>
</feature>
<evidence type="ECO:0000256" key="2">
    <source>
        <dbReference type="ARBA" id="ARBA00022884"/>
    </source>
</evidence>
<evidence type="ECO:0000313" key="6">
    <source>
        <dbReference type="Proteomes" id="UP000231382"/>
    </source>
</evidence>
<proteinExistence type="inferred from homology"/>
<dbReference type="InterPro" id="IPR015946">
    <property type="entry name" value="KH_dom-like_a/b"/>
</dbReference>
<dbReference type="GO" id="GO:0005737">
    <property type="term" value="C:cytoplasm"/>
    <property type="evidence" value="ECO:0007669"/>
    <property type="project" value="UniProtKB-SubCell"/>
</dbReference>
<dbReference type="InterPro" id="IPR020627">
    <property type="entry name" value="KhpA"/>
</dbReference>
<sequence>MAEADEKFIEDLVKSIVDNPADVKTDRTIDERGVLIQLYVNPEDMGKIIGKEGKTAKAIRTLLRVFGAKNDARLNLKIVEPEGSRYAEERSENHGHDDHDHSDHDHDSQKEDANDDNDSSSSDDSSKSDILDDVPSDVLA</sequence>
<dbReference type="CDD" id="cd22533">
    <property type="entry name" value="KH-II_YlqC-like"/>
    <property type="match status" value="1"/>
</dbReference>